<dbReference type="GO" id="GO:0004674">
    <property type="term" value="F:protein serine/threonine kinase activity"/>
    <property type="evidence" value="ECO:0007669"/>
    <property type="project" value="UniProtKB-KW"/>
</dbReference>
<dbReference type="InterPro" id="IPR038408">
    <property type="entry name" value="GNK2_sf"/>
</dbReference>
<dbReference type="InterPro" id="IPR011009">
    <property type="entry name" value="Kinase-like_dom_sf"/>
</dbReference>
<evidence type="ECO:0000256" key="6">
    <source>
        <dbReference type="ARBA" id="ARBA00022729"/>
    </source>
</evidence>
<keyword evidence="9" id="KW-0418">Kinase</keyword>
<evidence type="ECO:0000256" key="13">
    <source>
        <dbReference type="ARBA" id="ARBA00023170"/>
    </source>
</evidence>
<feature type="transmembrane region" description="Helical" evidence="17">
    <location>
        <begin position="259"/>
        <end position="281"/>
    </location>
</feature>
<feature type="region of interest" description="Disordered" evidence="16">
    <location>
        <begin position="618"/>
        <end position="638"/>
    </location>
</feature>
<evidence type="ECO:0000256" key="12">
    <source>
        <dbReference type="ARBA" id="ARBA00023136"/>
    </source>
</evidence>
<dbReference type="PROSITE" id="PS00107">
    <property type="entry name" value="PROTEIN_KINASE_ATP"/>
    <property type="match status" value="1"/>
</dbReference>
<keyword evidence="3" id="KW-0597">Phosphoprotein</keyword>
<dbReference type="FunFam" id="3.30.430.20:FF:000003">
    <property type="entry name" value="Cysteine-rich RLK (RECEPTOR-like protein kinase) 10"/>
    <property type="match status" value="1"/>
</dbReference>
<evidence type="ECO:0000313" key="22">
    <source>
        <dbReference type="Proteomes" id="UP001159364"/>
    </source>
</evidence>
<evidence type="ECO:0000256" key="10">
    <source>
        <dbReference type="ARBA" id="ARBA00022840"/>
    </source>
</evidence>
<proteinExistence type="predicted"/>
<dbReference type="FunFam" id="1.10.510.10:FF:000343">
    <property type="entry name" value="Cysteine-rich receptor-like protein kinase 28"/>
    <property type="match status" value="1"/>
</dbReference>
<keyword evidence="12 17" id="KW-0472">Membrane</keyword>
<keyword evidence="2" id="KW-0723">Serine/threonine-protein kinase</keyword>
<dbReference type="Pfam" id="PF00069">
    <property type="entry name" value="Pkinase"/>
    <property type="match status" value="1"/>
</dbReference>
<keyword evidence="10 15" id="KW-0067">ATP-binding</keyword>
<gene>
    <name evidence="21" type="ORF">K2173_001598</name>
</gene>
<feature type="domain" description="Gnk2-homologous" evidence="20">
    <location>
        <begin position="29"/>
        <end position="133"/>
    </location>
</feature>
<keyword evidence="11 17" id="KW-1133">Transmembrane helix</keyword>
<dbReference type="PROSITE" id="PS51473">
    <property type="entry name" value="GNK2"/>
    <property type="match status" value="2"/>
</dbReference>
<dbReference type="FunFam" id="3.30.200.20:FF:000142">
    <property type="entry name" value="Cysteine-rich receptor-like protein kinase 10"/>
    <property type="match status" value="1"/>
</dbReference>
<keyword evidence="13" id="KW-0675">Receptor</keyword>
<evidence type="ECO:0000256" key="17">
    <source>
        <dbReference type="SAM" id="Phobius"/>
    </source>
</evidence>
<dbReference type="Gene3D" id="3.30.430.20">
    <property type="entry name" value="Gnk2 domain, C-X8-C-X2-C motif"/>
    <property type="match status" value="2"/>
</dbReference>
<keyword evidence="22" id="KW-1185">Reference proteome</keyword>
<feature type="binding site" evidence="15">
    <location>
        <position position="344"/>
    </location>
    <ligand>
        <name>ATP</name>
        <dbReference type="ChEBI" id="CHEBI:30616"/>
    </ligand>
</feature>
<dbReference type="CDD" id="cd12087">
    <property type="entry name" value="TM_EGFR-like"/>
    <property type="match status" value="1"/>
</dbReference>
<evidence type="ECO:0000256" key="11">
    <source>
        <dbReference type="ARBA" id="ARBA00022989"/>
    </source>
</evidence>
<evidence type="ECO:0000256" key="1">
    <source>
        <dbReference type="ARBA" id="ARBA00004167"/>
    </source>
</evidence>
<dbReference type="EMBL" id="JAIWQS010000006">
    <property type="protein sequence ID" value="KAJ8761465.1"/>
    <property type="molecule type" value="Genomic_DNA"/>
</dbReference>
<dbReference type="Gene3D" id="3.30.200.20">
    <property type="entry name" value="Phosphorylase Kinase, domain 1"/>
    <property type="match status" value="1"/>
</dbReference>
<sequence length="638" mass="71354">MASSIFLLLSPLLIHFAYLILAEELGPSGILYKDCVGKENFSANGTYHANLNYLLNSMYTNTNITYGFYNFSYGESNDKVYAIALCRPDISPASCRACIKNCSDSLTTIFCPNFKEAIGGQDECMLRYSNRTIFDLMEGGPYFWVHSKSNVSDVAGFNKSRMDLLDKLRDKAALGNSSYKYAAGQIEAPNFQTLYALVSCLYNTTGLLPQCCENTSGGRVIYPSCNFRYETSRFYDISLTNLPSPPQPTSGKGRNRSHIVIIAAVSVATFITLVGCVIFLLRRRKLRHDVEDVFENKNVECMQIDLDTIRLATEDFAEANKLGRGGYGVVYKGTLPNGQLIAVKRLTRGSVQGDPEFRNEIVLVAKLQHRNLVRLLGFCFEKEEKILVYEFIPNLSLDKFISDPVKREHFGWETRYRIIEGIAKGVLYLHEDSRLKIIHRHLKASNILIGEEMNPKIADFGTARLFDIDQTGAETRNIAGTFGYMAPEYVTRGRFSVKSDVFSFGVIVLEIVSGQKNSSFRIEEEDEDLLTYAWRIWNQGTYLNLVDPTLTAGRGSEMARCIHIGLLCVQANEADRPTMADVVVMLSSCSMTLPVPLRPGYFYHGIGNCSGSNTLEGCRSKSTEGSNNEVSISELDPR</sequence>
<dbReference type="InterPro" id="IPR002902">
    <property type="entry name" value="GNK2"/>
</dbReference>
<evidence type="ECO:0000256" key="18">
    <source>
        <dbReference type="SAM" id="SignalP"/>
    </source>
</evidence>
<name>A0AAV8T5D7_9ROSI</name>
<evidence type="ECO:0000259" key="19">
    <source>
        <dbReference type="PROSITE" id="PS50011"/>
    </source>
</evidence>
<dbReference type="GO" id="GO:0005524">
    <property type="term" value="F:ATP binding"/>
    <property type="evidence" value="ECO:0007669"/>
    <property type="project" value="UniProtKB-UniRule"/>
</dbReference>
<protein>
    <submittedName>
        <fullName evidence="21">Uncharacterized protein</fullName>
    </submittedName>
</protein>
<dbReference type="InterPro" id="IPR000719">
    <property type="entry name" value="Prot_kinase_dom"/>
</dbReference>
<dbReference type="AlphaFoldDB" id="A0AAV8T5D7"/>
<evidence type="ECO:0000256" key="15">
    <source>
        <dbReference type="PROSITE-ProRule" id="PRU10141"/>
    </source>
</evidence>
<dbReference type="Gene3D" id="1.10.510.10">
    <property type="entry name" value="Transferase(Phosphotransferase) domain 1"/>
    <property type="match status" value="1"/>
</dbReference>
<feature type="chain" id="PRO_5043630992" evidence="18">
    <location>
        <begin position="23"/>
        <end position="638"/>
    </location>
</feature>
<feature type="domain" description="Protein kinase" evidence="19">
    <location>
        <begin position="316"/>
        <end position="593"/>
    </location>
</feature>
<comment type="caution">
    <text evidence="21">The sequence shown here is derived from an EMBL/GenBank/DDBJ whole genome shotgun (WGS) entry which is preliminary data.</text>
</comment>
<dbReference type="InterPro" id="IPR017441">
    <property type="entry name" value="Protein_kinase_ATP_BS"/>
</dbReference>
<keyword evidence="4" id="KW-0808">Transferase</keyword>
<evidence type="ECO:0000256" key="9">
    <source>
        <dbReference type="ARBA" id="ARBA00022777"/>
    </source>
</evidence>
<feature type="signal peptide" evidence="18">
    <location>
        <begin position="1"/>
        <end position="22"/>
    </location>
</feature>
<evidence type="ECO:0000259" key="20">
    <source>
        <dbReference type="PROSITE" id="PS51473"/>
    </source>
</evidence>
<evidence type="ECO:0000256" key="8">
    <source>
        <dbReference type="ARBA" id="ARBA00022741"/>
    </source>
</evidence>
<evidence type="ECO:0000256" key="5">
    <source>
        <dbReference type="ARBA" id="ARBA00022692"/>
    </source>
</evidence>
<dbReference type="CDD" id="cd14066">
    <property type="entry name" value="STKc_IRAK"/>
    <property type="match status" value="1"/>
</dbReference>
<dbReference type="SUPFAM" id="SSF56112">
    <property type="entry name" value="Protein kinase-like (PK-like)"/>
    <property type="match status" value="1"/>
</dbReference>
<reference evidence="21 22" key="1">
    <citation type="submission" date="2021-09" db="EMBL/GenBank/DDBJ databases">
        <title>Genomic insights and catalytic innovation underlie evolution of tropane alkaloids biosynthesis.</title>
        <authorList>
            <person name="Wang Y.-J."/>
            <person name="Tian T."/>
            <person name="Huang J.-P."/>
            <person name="Huang S.-X."/>
        </authorList>
    </citation>
    <scope>NUCLEOTIDE SEQUENCE [LARGE SCALE GENOMIC DNA]</scope>
    <source>
        <strain evidence="21">KIB-2018</strain>
        <tissue evidence="21">Leaf</tissue>
    </source>
</reference>
<feature type="domain" description="Gnk2-homologous" evidence="20">
    <location>
        <begin position="139"/>
        <end position="234"/>
    </location>
</feature>
<comment type="subcellular location">
    <subcellularLocation>
        <location evidence="1">Membrane</location>
        <topology evidence="1">Single-pass membrane protein</topology>
    </subcellularLocation>
</comment>
<dbReference type="GO" id="GO:0009737">
    <property type="term" value="P:response to abscisic acid"/>
    <property type="evidence" value="ECO:0007669"/>
    <property type="project" value="UniProtKB-ARBA"/>
</dbReference>
<evidence type="ECO:0000256" key="7">
    <source>
        <dbReference type="ARBA" id="ARBA00022737"/>
    </source>
</evidence>
<dbReference type="CDD" id="cd23509">
    <property type="entry name" value="Gnk2-like"/>
    <property type="match status" value="1"/>
</dbReference>
<evidence type="ECO:0000256" key="2">
    <source>
        <dbReference type="ARBA" id="ARBA00022527"/>
    </source>
</evidence>
<dbReference type="Proteomes" id="UP001159364">
    <property type="component" value="Linkage Group LG06"/>
</dbReference>
<evidence type="ECO:0000256" key="3">
    <source>
        <dbReference type="ARBA" id="ARBA00022553"/>
    </source>
</evidence>
<accession>A0AAV8T5D7</accession>
<keyword evidence="7" id="KW-0677">Repeat</keyword>
<dbReference type="GO" id="GO:0005886">
    <property type="term" value="C:plasma membrane"/>
    <property type="evidence" value="ECO:0007669"/>
    <property type="project" value="TreeGrafter"/>
</dbReference>
<evidence type="ECO:0000256" key="14">
    <source>
        <dbReference type="ARBA" id="ARBA00023180"/>
    </source>
</evidence>
<keyword evidence="14" id="KW-0325">Glycoprotein</keyword>
<evidence type="ECO:0000313" key="21">
    <source>
        <dbReference type="EMBL" id="KAJ8761465.1"/>
    </source>
</evidence>
<dbReference type="PANTHER" id="PTHR27002">
    <property type="entry name" value="RECEPTOR-LIKE SERINE/THREONINE-PROTEIN KINASE SD1-8"/>
    <property type="match status" value="1"/>
</dbReference>
<keyword evidence="5 17" id="KW-0812">Transmembrane</keyword>
<keyword evidence="6 18" id="KW-0732">Signal</keyword>
<dbReference type="PROSITE" id="PS50011">
    <property type="entry name" value="PROTEIN_KINASE_DOM"/>
    <property type="match status" value="1"/>
</dbReference>
<organism evidence="21 22">
    <name type="scientific">Erythroxylum novogranatense</name>
    <dbReference type="NCBI Taxonomy" id="1862640"/>
    <lineage>
        <taxon>Eukaryota</taxon>
        <taxon>Viridiplantae</taxon>
        <taxon>Streptophyta</taxon>
        <taxon>Embryophyta</taxon>
        <taxon>Tracheophyta</taxon>
        <taxon>Spermatophyta</taxon>
        <taxon>Magnoliopsida</taxon>
        <taxon>eudicotyledons</taxon>
        <taxon>Gunneridae</taxon>
        <taxon>Pentapetalae</taxon>
        <taxon>rosids</taxon>
        <taxon>fabids</taxon>
        <taxon>Malpighiales</taxon>
        <taxon>Erythroxylaceae</taxon>
        <taxon>Erythroxylum</taxon>
    </lineage>
</organism>
<dbReference type="PANTHER" id="PTHR27002:SF1104">
    <property type="entry name" value="CYSTEINE-RICH RECEPTOR-LIKE PROTEIN KINASE 27-RELATED"/>
    <property type="match status" value="1"/>
</dbReference>
<keyword evidence="8 15" id="KW-0547">Nucleotide-binding</keyword>
<evidence type="ECO:0000256" key="16">
    <source>
        <dbReference type="SAM" id="MobiDB-lite"/>
    </source>
</evidence>
<evidence type="ECO:0000256" key="4">
    <source>
        <dbReference type="ARBA" id="ARBA00022679"/>
    </source>
</evidence>
<dbReference type="Pfam" id="PF01657">
    <property type="entry name" value="Stress-antifung"/>
    <property type="match status" value="1"/>
</dbReference>